<dbReference type="EMBL" id="BGPR01004119">
    <property type="protein sequence ID" value="GBM96151.1"/>
    <property type="molecule type" value="Genomic_DNA"/>
</dbReference>
<dbReference type="Proteomes" id="UP000499080">
    <property type="component" value="Unassembled WGS sequence"/>
</dbReference>
<sequence>MGKEQIHLEPFIIACQSPIEGIWNKPWFADLTYQDRRRFTGKNELHSNMFQGELCTPLLLRNSDWFLITNRLRRANNPAHT</sequence>
<evidence type="ECO:0000313" key="2">
    <source>
        <dbReference type="Proteomes" id="UP000499080"/>
    </source>
</evidence>
<keyword evidence="2" id="KW-1185">Reference proteome</keyword>
<gene>
    <name evidence="1" type="ORF">AVEN_128291_1</name>
</gene>
<organism evidence="1 2">
    <name type="scientific">Araneus ventricosus</name>
    <name type="common">Orbweaver spider</name>
    <name type="synonym">Epeira ventricosa</name>
    <dbReference type="NCBI Taxonomy" id="182803"/>
    <lineage>
        <taxon>Eukaryota</taxon>
        <taxon>Metazoa</taxon>
        <taxon>Ecdysozoa</taxon>
        <taxon>Arthropoda</taxon>
        <taxon>Chelicerata</taxon>
        <taxon>Arachnida</taxon>
        <taxon>Araneae</taxon>
        <taxon>Araneomorphae</taxon>
        <taxon>Entelegynae</taxon>
        <taxon>Araneoidea</taxon>
        <taxon>Araneidae</taxon>
        <taxon>Araneus</taxon>
    </lineage>
</organism>
<reference evidence="1 2" key="1">
    <citation type="journal article" date="2019" name="Sci. Rep.">
        <title>Orb-weaving spider Araneus ventricosus genome elucidates the spidroin gene catalogue.</title>
        <authorList>
            <person name="Kono N."/>
            <person name="Nakamura H."/>
            <person name="Ohtoshi R."/>
            <person name="Moran D.A.P."/>
            <person name="Shinohara A."/>
            <person name="Yoshida Y."/>
            <person name="Fujiwara M."/>
            <person name="Mori M."/>
            <person name="Tomita M."/>
            <person name="Arakawa K."/>
        </authorList>
    </citation>
    <scope>NUCLEOTIDE SEQUENCE [LARGE SCALE GENOMIC DNA]</scope>
</reference>
<protein>
    <submittedName>
        <fullName evidence="1">Uncharacterized protein</fullName>
    </submittedName>
</protein>
<name>A0A4Y2K131_ARAVE</name>
<accession>A0A4Y2K131</accession>
<evidence type="ECO:0000313" key="1">
    <source>
        <dbReference type="EMBL" id="GBM96151.1"/>
    </source>
</evidence>
<dbReference type="AlphaFoldDB" id="A0A4Y2K131"/>
<comment type="caution">
    <text evidence="1">The sequence shown here is derived from an EMBL/GenBank/DDBJ whole genome shotgun (WGS) entry which is preliminary data.</text>
</comment>
<proteinExistence type="predicted"/>